<sequence>MGMTNAQGPVLVTAATGKTGRRVLARLTDLGIDARGITRSDGFDWDAPARWPEFLTGVRAAYLAYAPDIAMPGAGAKVAAFAEAARAHGVERLVMLSGRGEETALASEQAVRVVAPDTTIVRCSFFAQNFDEGALAGYIAAGTLTLPVIDMPEPFVDVEDVAEVAAKALAEPGHEGRLYEVTGPELLTFAQAAELLGAQAIAVPVDEWRAELAAAGLPADLIDLLAYLFTEVMDGRNRSVADGVQQALGRPARRFEEFAAEMKKAAA</sequence>
<dbReference type="Gene3D" id="3.90.25.10">
    <property type="entry name" value="UDP-galactose 4-epimerase, domain 1"/>
    <property type="match status" value="1"/>
</dbReference>
<evidence type="ECO:0000313" key="1">
    <source>
        <dbReference type="EMBL" id="MBU2665055.1"/>
    </source>
</evidence>
<dbReference type="Proteomes" id="UP001519654">
    <property type="component" value="Unassembled WGS sequence"/>
</dbReference>
<accession>A0ABS5YSP2</accession>
<comment type="caution">
    <text evidence="1">The sequence shown here is derived from an EMBL/GenBank/DDBJ whole genome shotgun (WGS) entry which is preliminary data.</text>
</comment>
<dbReference type="InterPro" id="IPR051604">
    <property type="entry name" value="Ergot_Alk_Oxidoreductase"/>
</dbReference>
<dbReference type="Gene3D" id="3.40.50.720">
    <property type="entry name" value="NAD(P)-binding Rossmann-like Domain"/>
    <property type="match status" value="1"/>
</dbReference>
<name>A0ABS5YSP2_9ACTN</name>
<keyword evidence="2" id="KW-1185">Reference proteome</keyword>
<dbReference type="PANTHER" id="PTHR43162:SF1">
    <property type="entry name" value="PRESTALK A DIFFERENTIATION PROTEIN A"/>
    <property type="match status" value="1"/>
</dbReference>
<dbReference type="SUPFAM" id="SSF51735">
    <property type="entry name" value="NAD(P)-binding Rossmann-fold domains"/>
    <property type="match status" value="1"/>
</dbReference>
<reference evidence="1 2" key="1">
    <citation type="submission" date="2021-06" db="EMBL/GenBank/DDBJ databases">
        <title>Actinoplanes lichenicola sp. nov., and Actinoplanes ovalisporus sp. nov., isolated from lichen in Thailand.</title>
        <authorList>
            <person name="Saeng-In P."/>
            <person name="Kanchanasin P."/>
            <person name="Yuki M."/>
            <person name="Kudo T."/>
            <person name="Ohkuma M."/>
            <person name="Phongsopitanun W."/>
            <person name="Tanasupawat S."/>
        </authorList>
    </citation>
    <scope>NUCLEOTIDE SEQUENCE [LARGE SCALE GENOMIC DNA]</scope>
    <source>
        <strain evidence="1 2">NBRC 110975</strain>
    </source>
</reference>
<organism evidence="1 2">
    <name type="scientific">Paractinoplanes bogorensis</name>
    <dbReference type="NCBI Taxonomy" id="1610840"/>
    <lineage>
        <taxon>Bacteria</taxon>
        <taxon>Bacillati</taxon>
        <taxon>Actinomycetota</taxon>
        <taxon>Actinomycetes</taxon>
        <taxon>Micromonosporales</taxon>
        <taxon>Micromonosporaceae</taxon>
        <taxon>Paractinoplanes</taxon>
    </lineage>
</organism>
<proteinExistence type="predicted"/>
<dbReference type="InterPro" id="IPR036291">
    <property type="entry name" value="NAD(P)-bd_dom_sf"/>
</dbReference>
<gene>
    <name evidence="1" type="ORF">KOI35_16240</name>
</gene>
<evidence type="ECO:0000313" key="2">
    <source>
        <dbReference type="Proteomes" id="UP001519654"/>
    </source>
</evidence>
<protein>
    <submittedName>
        <fullName evidence="1">NmrA family transcriptional regulator</fullName>
    </submittedName>
</protein>
<dbReference type="PANTHER" id="PTHR43162">
    <property type="match status" value="1"/>
</dbReference>
<dbReference type="EMBL" id="JAHKKG010000005">
    <property type="protein sequence ID" value="MBU2665055.1"/>
    <property type="molecule type" value="Genomic_DNA"/>
</dbReference>